<dbReference type="PANTHER" id="PTHR32387">
    <property type="entry name" value="WU:FJ29H11"/>
    <property type="match status" value="1"/>
</dbReference>
<evidence type="ECO:0000313" key="5">
    <source>
        <dbReference type="Proteomes" id="UP000663823"/>
    </source>
</evidence>
<dbReference type="Proteomes" id="UP000663823">
    <property type="component" value="Unassembled WGS sequence"/>
</dbReference>
<feature type="region of interest" description="Disordered" evidence="1">
    <location>
        <begin position="540"/>
        <end position="569"/>
    </location>
</feature>
<dbReference type="InterPro" id="IPR036890">
    <property type="entry name" value="HATPase_C_sf"/>
</dbReference>
<accession>A0A818T3Y9</accession>
<dbReference type="Gene3D" id="3.30.565.10">
    <property type="entry name" value="Histidine kinase-like ATPase, C-terminal domain"/>
    <property type="match status" value="1"/>
</dbReference>
<dbReference type="PROSITE" id="PS00018">
    <property type="entry name" value="EF_HAND_1"/>
    <property type="match status" value="1"/>
</dbReference>
<dbReference type="InterPro" id="IPR052957">
    <property type="entry name" value="Auxin_embryo_med"/>
</dbReference>
<evidence type="ECO:0000313" key="3">
    <source>
        <dbReference type="EMBL" id="CAF0918197.1"/>
    </source>
</evidence>
<dbReference type="Proteomes" id="UP000663882">
    <property type="component" value="Unassembled WGS sequence"/>
</dbReference>
<dbReference type="NCBIfam" id="NF047352">
    <property type="entry name" value="P_loop_sacsin"/>
    <property type="match status" value="1"/>
</dbReference>
<dbReference type="AlphaFoldDB" id="A0A818T3Y9"/>
<evidence type="ECO:0000259" key="2">
    <source>
        <dbReference type="Pfam" id="PF25794"/>
    </source>
</evidence>
<name>A0A818T3Y9_9BILA</name>
<feature type="domain" description="Sacsin/Nov" evidence="2">
    <location>
        <begin position="634"/>
        <end position="735"/>
    </location>
</feature>
<evidence type="ECO:0000313" key="4">
    <source>
        <dbReference type="EMBL" id="CAF3679644.1"/>
    </source>
</evidence>
<evidence type="ECO:0000256" key="1">
    <source>
        <dbReference type="SAM" id="MobiDB-lite"/>
    </source>
</evidence>
<dbReference type="InterPro" id="IPR058210">
    <property type="entry name" value="SACS/Nov_dom"/>
</dbReference>
<protein>
    <recommendedName>
        <fullName evidence="2">Sacsin/Nov domain-containing protein</fullName>
    </recommendedName>
</protein>
<reference evidence="4" key="1">
    <citation type="submission" date="2021-02" db="EMBL/GenBank/DDBJ databases">
        <authorList>
            <person name="Nowell W R."/>
        </authorList>
    </citation>
    <scope>NUCLEOTIDE SEQUENCE</scope>
</reference>
<gene>
    <name evidence="4" type="ORF">OTI717_LOCUS11133</name>
    <name evidence="3" type="ORF">RFH988_LOCUS9847</name>
</gene>
<dbReference type="EMBL" id="CAJOAX010001043">
    <property type="protein sequence ID" value="CAF3679644.1"/>
    <property type="molecule type" value="Genomic_DNA"/>
</dbReference>
<dbReference type="OrthoDB" id="1262810at2759"/>
<dbReference type="Pfam" id="PF25794">
    <property type="entry name" value="SACS"/>
    <property type="match status" value="1"/>
</dbReference>
<dbReference type="InterPro" id="IPR018247">
    <property type="entry name" value="EF_Hand_1_Ca_BS"/>
</dbReference>
<sequence>MKRSTNVQNSTWSKKIEEIEIELCQQQLDKVKTKFENVLSDDNRQTYINMTPIDVFHRLLEIVEENMEFENDDDQQYLLDLLDELKNNELYKYLMNLAIVLRTVKEPQQFISHIASRQSVIQTPSSPSPETIVNTNKLLQQQQQQPKVPLNKLCTSLYKLINESNGLFQISTLIEIQREICLQYKIDEKNDFTLLGHGDFIKFLYNHQKSIDNNSEFYLFNADSCGGIKRTELYTFVQHLFHNGIHDKKLVEKTIKYHFNLQNLKQIGFYNIEQLCSRVENQKQIQNKIPTMQYQEVLLGNEYLNKLDTTIHCPYVRDDDHLCEYLSSCPLFVDIKSWSHWNRLYMQEKGYIKEYLHRNKTKLSNMLWLEVSNNNNTKFIRLSNDSDIKKFEKDLMNMHLNKAAAHLLSLAIQEGDCSRLPIARLQTIMKIWFTELKKSNMNHSLPYYAIEQILNFLSFLPFPFSSSLVQQLILEPAEQLFPDCKLTIWKLAKNNLLLKLHLEELGLTLGIHEWTQDLYNEVTYLSQNTSDQTSNETIITEDNHQQQSISRENQSNESSTKMINTSKQQKSTVLSHPVIYSGGDHNNIEPFEHIKQIRKALGKNTDFNDENHEVVDNLQDLLGECLKKLADDLYSEQGHFVLELIQNADDNDYSKLNNEIIPKLKFIINNKHITIYNNENGFQKQHIKAICAVGKSTKGKHKEGYCGHKGIGFKSVFVASNTPEIHSNNYHICFDATDGDHVGYVCPIWLNEYEPIVESDSNDRWTTCIRLNLKSDENIQEQIKQKFDNITPKLLLFLHRLKSLEINYENFYRRIFTRYDHPQNIIELVEYNGEYEQKNYWLAIKKTLSIPETLQQKLREIKSDTVSTSVAIGFPLQPMEQCLHTNTPAPLQNLFAFLPVRQYGFRFILQADFEITASRQDILKGNEWNEWLRDEMIQLLPDAYDYFKDLPTILKNITSSSSYFQSIDSIQALKYFLKFIPIINEVDPYFHGFIEHCLAELREKIKFPTRKDNSQEEIEWQLASKCVIVRDSFILKILSSNLLSKYCGKYFLHEDLYDVDEKILLLLGMEKLNIHEIIKIIKKQFLIQEQSTNNSIEQIAQWLMCFNYCLEQMKYFDNNDDNTIQLQELKMIPIENQTELVSTNEMKIFFPDTKQTNFTEID</sequence>
<comment type="caution">
    <text evidence="4">The sequence shown here is derived from an EMBL/GenBank/DDBJ whole genome shotgun (WGS) entry which is preliminary data.</text>
</comment>
<dbReference type="EMBL" id="CAJNOO010000357">
    <property type="protein sequence ID" value="CAF0918197.1"/>
    <property type="molecule type" value="Genomic_DNA"/>
</dbReference>
<proteinExistence type="predicted"/>
<organism evidence="4 5">
    <name type="scientific">Rotaria sordida</name>
    <dbReference type="NCBI Taxonomy" id="392033"/>
    <lineage>
        <taxon>Eukaryota</taxon>
        <taxon>Metazoa</taxon>
        <taxon>Spiralia</taxon>
        <taxon>Gnathifera</taxon>
        <taxon>Rotifera</taxon>
        <taxon>Eurotatoria</taxon>
        <taxon>Bdelloidea</taxon>
        <taxon>Philodinida</taxon>
        <taxon>Philodinidae</taxon>
        <taxon>Rotaria</taxon>
    </lineage>
</organism>
<dbReference type="PANTHER" id="PTHR32387:SF0">
    <property type="entry name" value="PROTEIN NO VEIN"/>
    <property type="match status" value="1"/>
</dbReference>
<dbReference type="SUPFAM" id="SSF55874">
    <property type="entry name" value="ATPase domain of HSP90 chaperone/DNA topoisomerase II/histidine kinase"/>
    <property type="match status" value="1"/>
</dbReference>